<keyword evidence="3" id="KW-1185">Reference proteome</keyword>
<dbReference type="RefSeq" id="WP_093714334.1">
    <property type="nucleotide sequence ID" value="NZ_FONG01000009.1"/>
</dbReference>
<dbReference type="PANTHER" id="PTHR30289">
    <property type="entry name" value="UNCHARACTERIZED PROTEIN YBCL-RELATED"/>
    <property type="match status" value="1"/>
</dbReference>
<organism evidence="2 3">
    <name type="scientific">Actinacidiphila alni</name>
    <dbReference type="NCBI Taxonomy" id="380248"/>
    <lineage>
        <taxon>Bacteria</taxon>
        <taxon>Bacillati</taxon>
        <taxon>Actinomycetota</taxon>
        <taxon>Actinomycetes</taxon>
        <taxon>Kitasatosporales</taxon>
        <taxon>Streptomycetaceae</taxon>
        <taxon>Actinacidiphila</taxon>
    </lineage>
</organism>
<sequence length="182" mass="19240">MTEQARRPLPHDFHPPVAEFTVVSDDVVPGGVLKDDQVYAAGNVSPQLRWEGFPAGTKSFAVTCYDPDAPTGSGFWHWVLFDIPVSVTELPRGAGSGDFPGLPAGAVHARNDYGTRDFGGAAPPPGDGSHRYVFTVYAVDSEKLGPDADASPAFVGFNLRFHALGRAQLIGEYENPEGAGAG</sequence>
<dbReference type="AlphaFoldDB" id="A0A1I2GG89"/>
<gene>
    <name evidence="2" type="ORF">SAMN05216251_1095</name>
</gene>
<dbReference type="InterPro" id="IPR008914">
    <property type="entry name" value="PEBP"/>
</dbReference>
<evidence type="ECO:0000313" key="2">
    <source>
        <dbReference type="EMBL" id="SFF15887.1"/>
    </source>
</evidence>
<dbReference type="Proteomes" id="UP000199323">
    <property type="component" value="Unassembled WGS sequence"/>
</dbReference>
<evidence type="ECO:0000256" key="1">
    <source>
        <dbReference type="ARBA" id="ARBA00007120"/>
    </source>
</evidence>
<comment type="similarity">
    <text evidence="1">Belongs to the UPF0098 family.</text>
</comment>
<proteinExistence type="inferred from homology"/>
<dbReference type="EMBL" id="FONG01000009">
    <property type="protein sequence ID" value="SFF15887.1"/>
    <property type="molecule type" value="Genomic_DNA"/>
</dbReference>
<protein>
    <submittedName>
        <fullName evidence="2">Phospholipid-binding protein, PBP family</fullName>
    </submittedName>
</protein>
<reference evidence="3" key="1">
    <citation type="submission" date="2016-10" db="EMBL/GenBank/DDBJ databases">
        <authorList>
            <person name="Varghese N."/>
            <person name="Submissions S."/>
        </authorList>
    </citation>
    <scope>NUCLEOTIDE SEQUENCE [LARGE SCALE GENOMIC DNA]</scope>
    <source>
        <strain evidence="3">CGMCC 4.3510</strain>
    </source>
</reference>
<dbReference type="SUPFAM" id="SSF49777">
    <property type="entry name" value="PEBP-like"/>
    <property type="match status" value="1"/>
</dbReference>
<dbReference type="CDD" id="cd00865">
    <property type="entry name" value="PEBP_bact_arch"/>
    <property type="match status" value="1"/>
</dbReference>
<dbReference type="NCBIfam" id="TIGR00481">
    <property type="entry name" value="YbhB/YbcL family Raf kinase inhibitor-like protein"/>
    <property type="match status" value="1"/>
</dbReference>
<dbReference type="Gene3D" id="3.90.280.10">
    <property type="entry name" value="PEBP-like"/>
    <property type="match status" value="1"/>
</dbReference>
<name>A0A1I2GG89_9ACTN</name>
<dbReference type="OrthoDB" id="9797506at2"/>
<dbReference type="STRING" id="380248.SAMN05216251_1095"/>
<dbReference type="InterPro" id="IPR036610">
    <property type="entry name" value="PEBP-like_sf"/>
</dbReference>
<dbReference type="PANTHER" id="PTHR30289:SF1">
    <property type="entry name" value="PEBP (PHOSPHATIDYLETHANOLAMINE-BINDING PROTEIN) FAMILY PROTEIN"/>
    <property type="match status" value="1"/>
</dbReference>
<dbReference type="Pfam" id="PF01161">
    <property type="entry name" value="PBP"/>
    <property type="match status" value="1"/>
</dbReference>
<accession>A0A1I2GG89</accession>
<dbReference type="InterPro" id="IPR005247">
    <property type="entry name" value="YbhB_YbcL/LppC-like"/>
</dbReference>
<evidence type="ECO:0000313" key="3">
    <source>
        <dbReference type="Proteomes" id="UP000199323"/>
    </source>
</evidence>